<sequence length="75" mass="8156">LLSALPHVASFLVVISTGGLADHLITRKYLKRVNARKLFHGIGTLAPAICLLLISFLDCQHRYLAVCLLIVGVAF</sequence>
<accession>A0A8S3D5A6</accession>
<evidence type="ECO:0000313" key="6">
    <source>
        <dbReference type="EMBL" id="CAF4979955.1"/>
    </source>
</evidence>
<evidence type="ECO:0000256" key="3">
    <source>
        <dbReference type="ARBA" id="ARBA00022989"/>
    </source>
</evidence>
<organism evidence="6 7">
    <name type="scientific">Rotaria magnacalcarata</name>
    <dbReference type="NCBI Taxonomy" id="392030"/>
    <lineage>
        <taxon>Eukaryota</taxon>
        <taxon>Metazoa</taxon>
        <taxon>Spiralia</taxon>
        <taxon>Gnathifera</taxon>
        <taxon>Rotifera</taxon>
        <taxon>Eurotatoria</taxon>
        <taxon>Bdelloidea</taxon>
        <taxon>Philodinida</taxon>
        <taxon>Philodinidae</taxon>
        <taxon>Rotaria</taxon>
    </lineage>
</organism>
<feature type="transmembrane region" description="Helical" evidence="5">
    <location>
        <begin position="6"/>
        <end position="26"/>
    </location>
</feature>
<dbReference type="GO" id="GO:0022857">
    <property type="term" value="F:transmembrane transporter activity"/>
    <property type="evidence" value="ECO:0007669"/>
    <property type="project" value="TreeGrafter"/>
</dbReference>
<protein>
    <submittedName>
        <fullName evidence="6">Uncharacterized protein</fullName>
    </submittedName>
</protein>
<dbReference type="GO" id="GO:0016020">
    <property type="term" value="C:membrane"/>
    <property type="evidence" value="ECO:0007669"/>
    <property type="project" value="UniProtKB-SubCell"/>
</dbReference>
<reference evidence="6" key="1">
    <citation type="submission" date="2021-02" db="EMBL/GenBank/DDBJ databases">
        <authorList>
            <person name="Nowell W R."/>
        </authorList>
    </citation>
    <scope>NUCLEOTIDE SEQUENCE</scope>
</reference>
<evidence type="ECO:0000256" key="2">
    <source>
        <dbReference type="ARBA" id="ARBA00022692"/>
    </source>
</evidence>
<gene>
    <name evidence="6" type="ORF">SMN809_LOCUS55660</name>
</gene>
<dbReference type="AlphaFoldDB" id="A0A8S3D5A6"/>
<dbReference type="GO" id="GO:0006820">
    <property type="term" value="P:monoatomic anion transport"/>
    <property type="evidence" value="ECO:0007669"/>
    <property type="project" value="TreeGrafter"/>
</dbReference>
<keyword evidence="4 5" id="KW-0472">Membrane</keyword>
<feature type="non-terminal residue" evidence="6">
    <location>
        <position position="75"/>
    </location>
</feature>
<comment type="caution">
    <text evidence="6">The sequence shown here is derived from an EMBL/GenBank/DDBJ whole genome shotgun (WGS) entry which is preliminary data.</text>
</comment>
<feature type="non-terminal residue" evidence="6">
    <location>
        <position position="1"/>
    </location>
</feature>
<comment type="subcellular location">
    <subcellularLocation>
        <location evidence="1">Membrane</location>
        <topology evidence="1">Multi-pass membrane protein</topology>
    </subcellularLocation>
</comment>
<evidence type="ECO:0000313" key="7">
    <source>
        <dbReference type="Proteomes" id="UP000676336"/>
    </source>
</evidence>
<dbReference type="Proteomes" id="UP000676336">
    <property type="component" value="Unassembled WGS sequence"/>
</dbReference>
<proteinExistence type="predicted"/>
<dbReference type="EMBL" id="CAJOBI010197192">
    <property type="protein sequence ID" value="CAF4979955.1"/>
    <property type="molecule type" value="Genomic_DNA"/>
</dbReference>
<dbReference type="PANTHER" id="PTHR11662">
    <property type="entry name" value="SOLUTE CARRIER FAMILY 17"/>
    <property type="match status" value="1"/>
</dbReference>
<evidence type="ECO:0000256" key="5">
    <source>
        <dbReference type="SAM" id="Phobius"/>
    </source>
</evidence>
<keyword evidence="3 5" id="KW-1133">Transmembrane helix</keyword>
<evidence type="ECO:0000256" key="1">
    <source>
        <dbReference type="ARBA" id="ARBA00004141"/>
    </source>
</evidence>
<keyword evidence="2 5" id="KW-0812">Transmembrane</keyword>
<name>A0A8S3D5A6_9BILA</name>
<evidence type="ECO:0000256" key="4">
    <source>
        <dbReference type="ARBA" id="ARBA00023136"/>
    </source>
</evidence>
<dbReference type="InterPro" id="IPR050382">
    <property type="entry name" value="MFS_Na/Anion_cotransporter"/>
</dbReference>
<feature type="transmembrane region" description="Helical" evidence="5">
    <location>
        <begin position="38"/>
        <end position="57"/>
    </location>
</feature>
<dbReference type="PANTHER" id="PTHR11662:SF399">
    <property type="entry name" value="FI19708P1-RELATED"/>
    <property type="match status" value="1"/>
</dbReference>